<evidence type="ECO:0000313" key="3">
    <source>
        <dbReference type="EMBL" id="CAI4047370.1"/>
    </source>
</evidence>
<dbReference type="PANTHER" id="PTHR28019:SF2">
    <property type="entry name" value="CELL MEMBRANE PROTEIN YLR413W-RELATED"/>
    <property type="match status" value="1"/>
</dbReference>
<dbReference type="EMBL" id="OX365923">
    <property type="protein sequence ID" value="CAI4047370.1"/>
    <property type="molecule type" value="Genomic_DNA"/>
</dbReference>
<protein>
    <submittedName>
        <fullName evidence="3">Uncharacterized protein</fullName>
    </submittedName>
</protein>
<dbReference type="AlphaFoldDB" id="A0AA35J5U6"/>
<evidence type="ECO:0000256" key="1">
    <source>
        <dbReference type="SAM" id="Phobius"/>
    </source>
</evidence>
<dbReference type="GO" id="GO:0051285">
    <property type="term" value="C:cell cortex of cell tip"/>
    <property type="evidence" value="ECO:0007669"/>
    <property type="project" value="TreeGrafter"/>
</dbReference>
<dbReference type="InterPro" id="IPR009571">
    <property type="entry name" value="SUR7/Rim9-like_fungi"/>
</dbReference>
<reference evidence="3" key="1">
    <citation type="submission" date="2022-10" db="EMBL/GenBank/DDBJ databases">
        <authorList>
            <person name="Byrne P K."/>
        </authorList>
    </citation>
    <scope>NUCLEOTIDE SEQUENCE</scope>
    <source>
        <strain evidence="3">CBS7001</strain>
    </source>
</reference>
<evidence type="ECO:0000313" key="4">
    <source>
        <dbReference type="Proteomes" id="UP001162090"/>
    </source>
</evidence>
<keyword evidence="1" id="KW-0812">Transmembrane</keyword>
<dbReference type="PROSITE" id="PS51257">
    <property type="entry name" value="PROKAR_LIPOPROTEIN"/>
    <property type="match status" value="1"/>
</dbReference>
<feature type="transmembrane region" description="Helical" evidence="1">
    <location>
        <begin position="179"/>
        <end position="202"/>
    </location>
</feature>
<feature type="transmembrane region" description="Helical" evidence="1">
    <location>
        <begin position="144"/>
        <end position="167"/>
    </location>
</feature>
<sequence length="263" mass="29294">MRNFFTLFFAAFFSLAALILAIVACVGSTKNYNPINKIYCAELDLSQINISTVFPSLESATLSTLGLPTYINIGLWSYCLEDSSHSIQSCSSPGGIQKFNLTALLYDNIANNDALKLIDTVADVVLPTKLQDKMKYYNDLVKCMFITIIIGIVLTFVNLVFCILRWIIHIRPLVWGGAFFSFLAFAALIISIGSCLGTYSYIKYILKHNYSDYGIALTIGRNYQGLMWGAVVGALLNFILWCSVRSRPNILYANAPIEEKPLI</sequence>
<accession>A0AA35J5U6</accession>
<proteinExistence type="predicted"/>
<dbReference type="Proteomes" id="UP001162090">
    <property type="component" value="Chromosome 12"/>
</dbReference>
<feature type="chain" id="PRO_5041390384" evidence="2">
    <location>
        <begin position="22"/>
        <end position="263"/>
    </location>
</feature>
<feature type="transmembrane region" description="Helical" evidence="1">
    <location>
        <begin position="222"/>
        <end position="242"/>
    </location>
</feature>
<evidence type="ECO:0000256" key="2">
    <source>
        <dbReference type="SAM" id="SignalP"/>
    </source>
</evidence>
<keyword evidence="1" id="KW-1133">Transmembrane helix</keyword>
<dbReference type="PANTHER" id="PTHR28019">
    <property type="entry name" value="CELL MEMBRANE PROTEIN YLR413W-RELATED"/>
    <property type="match status" value="1"/>
</dbReference>
<keyword evidence="2" id="KW-0732">Signal</keyword>
<feature type="signal peptide" evidence="2">
    <location>
        <begin position="1"/>
        <end position="21"/>
    </location>
</feature>
<organism evidence="3 4">
    <name type="scientific">Saccharomyces uvarum</name>
    <name type="common">Yeast</name>
    <name type="synonym">Saccharomyces bayanus var. uvarum</name>
    <dbReference type="NCBI Taxonomy" id="230603"/>
    <lineage>
        <taxon>Eukaryota</taxon>
        <taxon>Fungi</taxon>
        <taxon>Dikarya</taxon>
        <taxon>Ascomycota</taxon>
        <taxon>Saccharomycotina</taxon>
        <taxon>Saccharomycetes</taxon>
        <taxon>Saccharomycetales</taxon>
        <taxon>Saccharomycetaceae</taxon>
        <taxon>Saccharomyces</taxon>
    </lineage>
</organism>
<name>A0AA35J5U6_SACUV</name>
<dbReference type="InterPro" id="IPR052413">
    <property type="entry name" value="SUR7_domain"/>
</dbReference>
<keyword evidence="1" id="KW-0472">Membrane</keyword>
<dbReference type="GO" id="GO:0005886">
    <property type="term" value="C:plasma membrane"/>
    <property type="evidence" value="ECO:0007669"/>
    <property type="project" value="InterPro"/>
</dbReference>
<gene>
    <name evidence="3" type="primary">SUVC12G4450</name>
    <name evidence="3" type="ORF">SUVC_12G4450</name>
</gene>
<dbReference type="GO" id="GO:0031505">
    <property type="term" value="P:fungal-type cell wall organization"/>
    <property type="evidence" value="ECO:0007669"/>
    <property type="project" value="TreeGrafter"/>
</dbReference>
<dbReference type="Pfam" id="PF06687">
    <property type="entry name" value="SUR7"/>
    <property type="match status" value="1"/>
</dbReference>